<organism evidence="3 4">
    <name type="scientific">Ureibacillus terrenus</name>
    <dbReference type="NCBI Taxonomy" id="118246"/>
    <lineage>
        <taxon>Bacteria</taxon>
        <taxon>Bacillati</taxon>
        <taxon>Bacillota</taxon>
        <taxon>Bacilli</taxon>
        <taxon>Bacillales</taxon>
        <taxon>Caryophanaceae</taxon>
        <taxon>Ureibacillus</taxon>
    </lineage>
</organism>
<dbReference type="PANTHER" id="PTHR30121">
    <property type="entry name" value="UNCHARACTERIZED PROTEIN YJGR-RELATED"/>
    <property type="match status" value="1"/>
</dbReference>
<keyword evidence="3" id="KW-0067">ATP-binding</keyword>
<evidence type="ECO:0000259" key="2">
    <source>
        <dbReference type="Pfam" id="PF01935"/>
    </source>
</evidence>
<dbReference type="AlphaFoldDB" id="A0A540V5S9"/>
<sequence length="492" mass="56180">MDNQQILDKMLSGFMDFIPEKLLYNQYAPEQIKESLRENAVQPLVRDEMESVSDASGIPENGGNDGQKEPVSNEEAPPFKYDEPDHHIGLVGEKENDSYILDNSSNDEELTKKSAAKSPLSEIRIPIGAISGSNQTLYWEFGNPQLANRHLSITGRSGQGKTYFIQCLLWELAKHGISSIVIDYTDGYKKSQLEEEFKAKLGANLEQFIVLAKKFPINPFKRNQKILDEDIVILEDDSDVAERIKNVIGSIYPSLGIQQLNAIYQAVMRGMSRYDEKMNLQLLRELLEEDGSNPAKTAVSQMNLLIDKNPFDYEKNFDWSFLEKEKGKVFIIQLTGYSPDVQKMITEFVLWDLWYYKLQHGNKNLPFPVVLDEAQRLDFGNDAPSSKILVEGRKFGWSGWFSTQFLKGGFSSDAISRLQNAAVKVYFAPMENEISTIAENLTQNNAERKEWESKLKNLRKGQCIFYGPVRDRNGKLLPPRPYLVDIYPLEER</sequence>
<comment type="caution">
    <text evidence="3">The sequence shown here is derived from an EMBL/GenBank/DDBJ whole genome shotgun (WGS) entry which is preliminary data.</text>
</comment>
<dbReference type="InterPro" id="IPR051162">
    <property type="entry name" value="T4SS_component"/>
</dbReference>
<evidence type="ECO:0000313" key="4">
    <source>
        <dbReference type="Proteomes" id="UP000315753"/>
    </source>
</evidence>
<protein>
    <submittedName>
        <fullName evidence="3">ATP-binding protein</fullName>
    </submittedName>
</protein>
<dbReference type="Proteomes" id="UP000315753">
    <property type="component" value="Unassembled WGS sequence"/>
</dbReference>
<evidence type="ECO:0000313" key="3">
    <source>
        <dbReference type="EMBL" id="TQE92091.1"/>
    </source>
</evidence>
<dbReference type="SUPFAM" id="SSF52540">
    <property type="entry name" value="P-loop containing nucleoside triphosphate hydrolases"/>
    <property type="match status" value="1"/>
</dbReference>
<keyword evidence="3" id="KW-0547">Nucleotide-binding</keyword>
<dbReference type="Pfam" id="PF01935">
    <property type="entry name" value="DUF87"/>
    <property type="match status" value="1"/>
</dbReference>
<dbReference type="GO" id="GO:0005524">
    <property type="term" value="F:ATP binding"/>
    <property type="evidence" value="ECO:0007669"/>
    <property type="project" value="UniProtKB-KW"/>
</dbReference>
<dbReference type="OrthoDB" id="9758751at2"/>
<dbReference type="PANTHER" id="PTHR30121:SF11">
    <property type="entry name" value="AAA+ ATPASE DOMAIN-CONTAINING PROTEIN"/>
    <property type="match status" value="1"/>
</dbReference>
<feature type="domain" description="Helicase HerA central" evidence="2">
    <location>
        <begin position="127"/>
        <end position="350"/>
    </location>
</feature>
<proteinExistence type="predicted"/>
<gene>
    <name evidence="3" type="ORF">FKZ59_02565</name>
</gene>
<feature type="region of interest" description="Disordered" evidence="1">
    <location>
        <begin position="46"/>
        <end position="88"/>
    </location>
</feature>
<dbReference type="Gene3D" id="3.40.50.300">
    <property type="entry name" value="P-loop containing nucleotide triphosphate hydrolases"/>
    <property type="match status" value="2"/>
</dbReference>
<dbReference type="EMBL" id="VIGD01000002">
    <property type="protein sequence ID" value="TQE92091.1"/>
    <property type="molecule type" value="Genomic_DNA"/>
</dbReference>
<reference evidence="3 4" key="1">
    <citation type="submission" date="2019-06" db="EMBL/GenBank/DDBJ databases">
        <title>Genome sequence of Ureibacillus terrenus.</title>
        <authorList>
            <person name="Maclea K.S."/>
            <person name="Simoes M."/>
        </authorList>
    </citation>
    <scope>NUCLEOTIDE SEQUENCE [LARGE SCALE GENOMIC DNA]</scope>
    <source>
        <strain evidence="3 4">ATCC BAA-384</strain>
    </source>
</reference>
<keyword evidence="4" id="KW-1185">Reference proteome</keyword>
<evidence type="ECO:0000256" key="1">
    <source>
        <dbReference type="SAM" id="MobiDB-lite"/>
    </source>
</evidence>
<accession>A0A540V5S9</accession>
<dbReference type="InterPro" id="IPR027417">
    <property type="entry name" value="P-loop_NTPase"/>
</dbReference>
<name>A0A540V5S9_9BACL</name>
<dbReference type="InterPro" id="IPR002789">
    <property type="entry name" value="HerA_central"/>
</dbReference>